<evidence type="ECO:0000313" key="4">
    <source>
        <dbReference type="Proteomes" id="UP000758701"/>
    </source>
</evidence>
<proteinExistence type="predicted"/>
<evidence type="ECO:0000313" key="3">
    <source>
        <dbReference type="EMBL" id="MBZ6153753.1"/>
    </source>
</evidence>
<feature type="signal peptide" evidence="2">
    <location>
        <begin position="1"/>
        <end position="27"/>
    </location>
</feature>
<name>A0ABS7W8H4_STROV</name>
<dbReference type="InterPro" id="IPR036440">
    <property type="entry name" value="Peptidase_C15-like_sf"/>
</dbReference>
<dbReference type="RefSeq" id="WP_224309739.1">
    <property type="nucleotide sequence ID" value="NZ_JAHSST010000008.1"/>
</dbReference>
<dbReference type="EMBL" id="JAHSTP010000008">
    <property type="protein sequence ID" value="MBZ6153753.1"/>
    <property type="molecule type" value="Genomic_DNA"/>
</dbReference>
<feature type="region of interest" description="Disordered" evidence="1">
    <location>
        <begin position="327"/>
        <end position="351"/>
    </location>
</feature>
<evidence type="ECO:0000256" key="2">
    <source>
        <dbReference type="SAM" id="SignalP"/>
    </source>
</evidence>
<accession>A0ABS7W8H4</accession>
<evidence type="ECO:0000256" key="1">
    <source>
        <dbReference type="SAM" id="MobiDB-lite"/>
    </source>
</evidence>
<dbReference type="InterPro" id="IPR006311">
    <property type="entry name" value="TAT_signal"/>
</dbReference>
<sequence length="431" mass="45962">MTPIRARIGVLGLALVAGLATPASATAAPVTAAAAPAPTLEERRLDGDAPREILRRSGFASAAPAFARGLGRADSYREARRLVAREGSALWRRAVDRVQGRGPARGDLSRDDDRPLYWARLGMTRELRTWEPGFGLSERQRAGLLDELERTSRGQRDIRLPQHRTGSGGGGKGVKRVLLTGFDPFTLDRDIRISNPSGAVALALDGTVIDTPDGPARVETAVFPVRWQDFAEGAVERALRPYLPKADLFTTVSQGRVGKFDVERTNGAWRGGFPDNDNVSRTETVPVADPASQPQWTTTTLPYAAIAAADTGRFPVLDNTAVTEIPAGGTEPVVRPDGPTPGSTAREGGGGNYLSNEIAYRATLLRDRLGLHGTLPGGHVHTPVLQFGPDNADPATGAVTDPAFVRNRLDIVAQTRAILAVAVSASERDRS</sequence>
<keyword evidence="2" id="KW-0732">Signal</keyword>
<reference evidence="3 4" key="1">
    <citation type="submission" date="2021-06" db="EMBL/GenBank/DDBJ databases">
        <title>Ecological speciation of a Streptomyces species isolated from different habitats and geographic origins.</title>
        <authorList>
            <person name="Wang J."/>
        </authorList>
    </citation>
    <scope>NUCLEOTIDE SEQUENCE [LARGE SCALE GENOMIC DNA]</scope>
    <source>
        <strain evidence="3 4">FXJ8.012</strain>
    </source>
</reference>
<dbReference type="SUPFAM" id="SSF53182">
    <property type="entry name" value="Pyrrolidone carboxyl peptidase (pyroglutamate aminopeptidase)"/>
    <property type="match status" value="1"/>
</dbReference>
<organism evidence="3 4">
    <name type="scientific">Streptomyces olivaceus</name>
    <dbReference type="NCBI Taxonomy" id="47716"/>
    <lineage>
        <taxon>Bacteria</taxon>
        <taxon>Bacillati</taxon>
        <taxon>Actinomycetota</taxon>
        <taxon>Actinomycetes</taxon>
        <taxon>Kitasatosporales</taxon>
        <taxon>Streptomycetaceae</taxon>
        <taxon>Streptomyces</taxon>
    </lineage>
</organism>
<comment type="caution">
    <text evidence="3">The sequence shown here is derived from an EMBL/GenBank/DDBJ whole genome shotgun (WGS) entry which is preliminary data.</text>
</comment>
<keyword evidence="4" id="KW-1185">Reference proteome</keyword>
<dbReference type="Proteomes" id="UP000758701">
    <property type="component" value="Unassembled WGS sequence"/>
</dbReference>
<gene>
    <name evidence="3" type="ORF">KVH32_21745</name>
</gene>
<dbReference type="Gene3D" id="3.40.630.20">
    <property type="entry name" value="Peptidase C15, pyroglutamyl peptidase I-like"/>
    <property type="match status" value="1"/>
</dbReference>
<dbReference type="PROSITE" id="PS51318">
    <property type="entry name" value="TAT"/>
    <property type="match status" value="1"/>
</dbReference>
<feature type="chain" id="PRO_5045642767" evidence="2">
    <location>
        <begin position="28"/>
        <end position="431"/>
    </location>
</feature>
<protein>
    <submittedName>
        <fullName evidence="3">Pyroglutamyl peptidase</fullName>
    </submittedName>
</protein>